<gene>
    <name evidence="6" type="ordered locus">ckrop_0179</name>
</gene>
<dbReference type="Gene3D" id="3.40.605.10">
    <property type="entry name" value="Aldehyde Dehydrogenase, Chain A, domain 1"/>
    <property type="match status" value="1"/>
</dbReference>
<dbReference type="InterPro" id="IPR015590">
    <property type="entry name" value="Aldehyde_DH_dom"/>
</dbReference>
<dbReference type="Pfam" id="PF00171">
    <property type="entry name" value="Aldedh"/>
    <property type="match status" value="1"/>
</dbReference>
<reference evidence="6 7" key="1">
    <citation type="journal article" date="2008" name="J. Biotechnol.">
        <title>Ultrafast pyrosequencing of Corynebacterium kroppenstedtii DSM44385 revealed insights into the physiology of a lipophilic corynebacterium that lacks mycolic acids.</title>
        <authorList>
            <person name="Tauch A."/>
            <person name="Schneider J."/>
            <person name="Szczepanowski R."/>
            <person name="Tilker A."/>
            <person name="Viehoever P."/>
            <person name="Gartemann K.-H."/>
            <person name="Arnold W."/>
            <person name="Blom J."/>
            <person name="Brinkrolf K."/>
            <person name="Brune I."/>
            <person name="Goetker S."/>
            <person name="Weisshaar B."/>
            <person name="Goesmann A."/>
            <person name="Droege M."/>
            <person name="Puehler A."/>
        </authorList>
    </citation>
    <scope>NUCLEOTIDE SEQUENCE [LARGE SCALE GENOMIC DNA]</scope>
    <source>
        <strain evidence="7">DSM 44385 / JCM 11950 / CIP 105744 / CCUG 35717</strain>
    </source>
</reference>
<keyword evidence="2 4" id="KW-0560">Oxidoreductase</keyword>
<evidence type="ECO:0000313" key="6">
    <source>
        <dbReference type="EMBL" id="ACR16971.1"/>
    </source>
</evidence>
<evidence type="ECO:0000256" key="1">
    <source>
        <dbReference type="ARBA" id="ARBA00009986"/>
    </source>
</evidence>
<dbReference type="InterPro" id="IPR029510">
    <property type="entry name" value="Ald_DH_CS_GLU"/>
</dbReference>
<name>C4LGL6_CORK4</name>
<evidence type="ECO:0000259" key="5">
    <source>
        <dbReference type="Pfam" id="PF00171"/>
    </source>
</evidence>
<dbReference type="InterPro" id="IPR016163">
    <property type="entry name" value="Ald_DH_C"/>
</dbReference>
<accession>C4LGL6</accession>
<dbReference type="KEGG" id="ckp:ckrop_0179"/>
<dbReference type="PANTHER" id="PTHR11699">
    <property type="entry name" value="ALDEHYDE DEHYDROGENASE-RELATED"/>
    <property type="match status" value="1"/>
</dbReference>
<evidence type="ECO:0000256" key="3">
    <source>
        <dbReference type="PROSITE-ProRule" id="PRU10007"/>
    </source>
</evidence>
<dbReference type="FunFam" id="3.40.309.10:FF:000009">
    <property type="entry name" value="Aldehyde dehydrogenase A"/>
    <property type="match status" value="1"/>
</dbReference>
<dbReference type="STRING" id="645127.ckrop_0179"/>
<proteinExistence type="inferred from homology"/>
<dbReference type="CDD" id="cd07101">
    <property type="entry name" value="ALDH_SSADH2_GabD2"/>
    <property type="match status" value="1"/>
</dbReference>
<dbReference type="InterPro" id="IPR016162">
    <property type="entry name" value="Ald_DH_N"/>
</dbReference>
<evidence type="ECO:0000256" key="2">
    <source>
        <dbReference type="ARBA" id="ARBA00023002"/>
    </source>
</evidence>
<feature type="active site" evidence="3">
    <location>
        <position position="288"/>
    </location>
</feature>
<keyword evidence="7" id="KW-1185">Reference proteome</keyword>
<dbReference type="AlphaFoldDB" id="C4LGL6"/>
<dbReference type="GO" id="GO:0016620">
    <property type="term" value="F:oxidoreductase activity, acting on the aldehyde or oxo group of donors, NAD or NADP as acceptor"/>
    <property type="evidence" value="ECO:0007669"/>
    <property type="project" value="InterPro"/>
</dbReference>
<organism evidence="6 7">
    <name type="scientific">Corynebacterium kroppenstedtii (strain DSM 44385 / JCM 11950 / CIP 105744 / CCUG 35717)</name>
    <dbReference type="NCBI Taxonomy" id="645127"/>
    <lineage>
        <taxon>Bacteria</taxon>
        <taxon>Bacillati</taxon>
        <taxon>Actinomycetota</taxon>
        <taxon>Actinomycetes</taxon>
        <taxon>Mycobacteriales</taxon>
        <taxon>Corynebacteriaceae</taxon>
        <taxon>Corynebacterium</taxon>
    </lineage>
</organism>
<protein>
    <submittedName>
        <fullName evidence="6">Putative aldehyde dehydrogenase</fullName>
    </submittedName>
</protein>
<evidence type="ECO:0000256" key="4">
    <source>
        <dbReference type="RuleBase" id="RU003345"/>
    </source>
</evidence>
<feature type="domain" description="Aldehyde dehydrogenase" evidence="5">
    <location>
        <begin position="59"/>
        <end position="514"/>
    </location>
</feature>
<dbReference type="eggNOG" id="COG1012">
    <property type="taxonomic scope" value="Bacteria"/>
</dbReference>
<dbReference type="NCBIfam" id="NF006916">
    <property type="entry name" value="PRK09407.1"/>
    <property type="match status" value="1"/>
</dbReference>
<dbReference type="Gene3D" id="3.40.309.10">
    <property type="entry name" value="Aldehyde Dehydrogenase, Chain A, domain 2"/>
    <property type="match status" value="1"/>
</dbReference>
<comment type="similarity">
    <text evidence="1 4">Belongs to the aldehyde dehydrogenase family.</text>
</comment>
<dbReference type="InterPro" id="IPR016161">
    <property type="entry name" value="Ald_DH/histidinol_DH"/>
</dbReference>
<dbReference type="EMBL" id="CP001620">
    <property type="protein sequence ID" value="ACR16971.1"/>
    <property type="molecule type" value="Genomic_DNA"/>
</dbReference>
<dbReference type="PROSITE" id="PS00687">
    <property type="entry name" value="ALDEHYDE_DEHYDR_GLU"/>
    <property type="match status" value="1"/>
</dbReference>
<sequence length="551" mass="60078">MINLTFFGRCSRTLRNMFAPKCSTFLPDRLPQGPLPDDLAAELRALTVNTTTGSVATEKRHNVENPWDGATVGWVGIGTTDDVTHAFRRAREVQKTWRETPFDQRKQILTRFHDLVLKKRDLLLDIIQLETGKDRASAFDEVMDVANNARYYANSAEKLMRPARRTAGIPVLGRAREYRSPKGVVGQITPWNYPLTLGISDAIAAIAAGNTVVAKPDSDTPFCSLICVQLLKDAGLPADVIQIITGEGRVVGSAIADACDYLMFTGSTKTGQRLGQQVGRRLVGFSAELGGKNPMIITGDADARRAASRAVNACFSNSGQLCVSIERIYVVQEIYDDFVSAFSAEVNRMKLGAGFDWSVTMGSLVSKEQLATVESFVEDAREKGARILAGGRARPDLGPCFYEPTVLEGVSDDMRLKREEVFGPVVYVERVNTVDDALARANDTNYGLNASIVGPSDTAWNIARRVEAGTVNINDGYAAAWSTVDAPLGGVKDSGMSRRHGAEGLLKYTESHTIVEMRGMSVSGPRFLSRKLYAAIMGRLLSVGQKLRLLK</sequence>
<dbReference type="Proteomes" id="UP000001473">
    <property type="component" value="Chromosome"/>
</dbReference>
<evidence type="ECO:0000313" key="7">
    <source>
        <dbReference type="Proteomes" id="UP000001473"/>
    </source>
</evidence>
<dbReference type="HOGENOM" id="CLU_005391_1_0_11"/>
<dbReference type="SUPFAM" id="SSF53720">
    <property type="entry name" value="ALDH-like"/>
    <property type="match status" value="1"/>
</dbReference>